<comment type="caution">
    <text evidence="11">The sequence shown here is derived from an EMBL/GenBank/DDBJ whole genome shotgun (WGS) entry which is preliminary data.</text>
</comment>
<dbReference type="InterPro" id="IPR025857">
    <property type="entry name" value="MacB_PCD"/>
</dbReference>
<evidence type="ECO:0000256" key="1">
    <source>
        <dbReference type="ARBA" id="ARBA00004651"/>
    </source>
</evidence>
<feature type="transmembrane region" description="Helical" evidence="8">
    <location>
        <begin position="297"/>
        <end position="317"/>
    </location>
</feature>
<dbReference type="PANTHER" id="PTHR43738:SF1">
    <property type="entry name" value="HEMIN TRANSPORT SYSTEM PERMEASE PROTEIN HRTB-RELATED"/>
    <property type="match status" value="1"/>
</dbReference>
<comment type="similarity">
    <text evidence="7">Belongs to the ABC-4 integral membrane protein family.</text>
</comment>
<evidence type="ECO:0000256" key="4">
    <source>
        <dbReference type="ARBA" id="ARBA00022692"/>
    </source>
</evidence>
<dbReference type="EMBL" id="QQXK01000036">
    <property type="protein sequence ID" value="RII41118.1"/>
    <property type="molecule type" value="Genomic_DNA"/>
</dbReference>
<proteinExistence type="inferred from homology"/>
<dbReference type="PANTHER" id="PTHR43738">
    <property type="entry name" value="ABC TRANSPORTER, MEMBRANE PROTEIN"/>
    <property type="match status" value="1"/>
</dbReference>
<keyword evidence="3" id="KW-1003">Cell membrane</keyword>
<keyword evidence="12" id="KW-1185">Reference proteome</keyword>
<keyword evidence="6 8" id="KW-0472">Membrane</keyword>
<dbReference type="AlphaFoldDB" id="A0A399J6M4"/>
<keyword evidence="4 8" id="KW-0812">Transmembrane</keyword>
<evidence type="ECO:0000313" key="11">
    <source>
        <dbReference type="EMBL" id="RII41118.1"/>
    </source>
</evidence>
<comment type="subcellular location">
    <subcellularLocation>
        <location evidence="1">Cell membrane</location>
        <topology evidence="1">Multi-pass membrane protein</topology>
    </subcellularLocation>
</comment>
<evidence type="ECO:0000256" key="5">
    <source>
        <dbReference type="ARBA" id="ARBA00022989"/>
    </source>
</evidence>
<keyword evidence="2" id="KW-0813">Transport</keyword>
<evidence type="ECO:0000256" key="7">
    <source>
        <dbReference type="ARBA" id="ARBA00038076"/>
    </source>
</evidence>
<evidence type="ECO:0000259" key="9">
    <source>
        <dbReference type="Pfam" id="PF02687"/>
    </source>
</evidence>
<keyword evidence="5 8" id="KW-1133">Transmembrane helix</keyword>
<evidence type="ECO:0000259" key="10">
    <source>
        <dbReference type="Pfam" id="PF12704"/>
    </source>
</evidence>
<dbReference type="InterPro" id="IPR003838">
    <property type="entry name" value="ABC3_permease_C"/>
</dbReference>
<feature type="domain" description="MacB-like periplasmic core" evidence="10">
    <location>
        <begin position="20"/>
        <end position="212"/>
    </location>
</feature>
<dbReference type="GO" id="GO:0005886">
    <property type="term" value="C:plasma membrane"/>
    <property type="evidence" value="ECO:0007669"/>
    <property type="project" value="UniProtKB-SubCell"/>
</dbReference>
<evidence type="ECO:0000256" key="8">
    <source>
        <dbReference type="SAM" id="Phobius"/>
    </source>
</evidence>
<reference evidence="11 12" key="1">
    <citation type="submission" date="2018-07" db="EMBL/GenBank/DDBJ databases">
        <title>Arthrobacter sp. nov., isolated from raw cow's milk with high bacterial count.</title>
        <authorList>
            <person name="Hahne J."/>
            <person name="Isele D."/>
            <person name="Lipski A."/>
        </authorList>
    </citation>
    <scope>NUCLEOTIDE SEQUENCE [LARGE SCALE GENOMIC DNA]</scope>
    <source>
        <strain evidence="11 12">JZ R-35</strain>
    </source>
</reference>
<dbReference type="InterPro" id="IPR051125">
    <property type="entry name" value="ABC-4/HrtB_transporter"/>
</dbReference>
<gene>
    <name evidence="11" type="ORF">DWB68_14290</name>
</gene>
<feature type="domain" description="ABC3 transporter permease C-terminal" evidence="9">
    <location>
        <begin position="246"/>
        <end position="357"/>
    </location>
</feature>
<feature type="transmembrane region" description="Helical" evidence="8">
    <location>
        <begin position="323"/>
        <end position="349"/>
    </location>
</feature>
<feature type="transmembrane region" description="Helical" evidence="8">
    <location>
        <begin position="244"/>
        <end position="268"/>
    </location>
</feature>
<evidence type="ECO:0000256" key="2">
    <source>
        <dbReference type="ARBA" id="ARBA00022448"/>
    </source>
</evidence>
<dbReference type="Proteomes" id="UP000265419">
    <property type="component" value="Unassembled WGS sequence"/>
</dbReference>
<protein>
    <submittedName>
        <fullName evidence="11">ABC transporter permease</fullName>
    </submittedName>
</protein>
<sequence length="365" mass="36107">MFLARRDLVFAKGRFALIASVVALITVLVGFLTGLTAGLAGQNVDAVLSWKADRLVVSAPQTGAQESFATSALTEQQVEAWRSAAPDAEVRPIGLSQLSASHGELRAGIALVAGAPGAGTGPGAGDTPAPAPGETVLSQDAASALHAAAGDTITVAGQELRVTAVAGTGHYSHVPLVSVAPESWHAAALRTGAEPATVATVLAITGQVNDDAAAAAERGSDTVSLSGFQALSAVGSFRSEIGSLGLMIALLLGISALVVGAFFTVWTLQRKGDLAVLKALGAPTGALVRDALAQAGIVLLIGIAVGLGLVVAAGSALPDGLPFVLSPLTTVLPGVVMALLGLGGAAVALRSVTHADPQTALGSAR</sequence>
<evidence type="ECO:0000313" key="12">
    <source>
        <dbReference type="Proteomes" id="UP000265419"/>
    </source>
</evidence>
<evidence type="ECO:0000256" key="3">
    <source>
        <dbReference type="ARBA" id="ARBA00022475"/>
    </source>
</evidence>
<evidence type="ECO:0000256" key="6">
    <source>
        <dbReference type="ARBA" id="ARBA00023136"/>
    </source>
</evidence>
<organism evidence="11 12">
    <name type="scientific">Galactobacter valiniphilus</name>
    <dbReference type="NCBI Taxonomy" id="2676122"/>
    <lineage>
        <taxon>Bacteria</taxon>
        <taxon>Bacillati</taxon>
        <taxon>Actinomycetota</taxon>
        <taxon>Actinomycetes</taxon>
        <taxon>Micrococcales</taxon>
        <taxon>Micrococcaceae</taxon>
        <taxon>Galactobacter</taxon>
    </lineage>
</organism>
<dbReference type="RefSeq" id="WP_119425792.1">
    <property type="nucleotide sequence ID" value="NZ_QQXK01000036.1"/>
</dbReference>
<name>A0A399J6M4_9MICC</name>
<dbReference type="Pfam" id="PF12704">
    <property type="entry name" value="MacB_PCD"/>
    <property type="match status" value="1"/>
</dbReference>
<accession>A0A399J6M4</accession>
<dbReference type="Pfam" id="PF02687">
    <property type="entry name" value="FtsX"/>
    <property type="match status" value="1"/>
</dbReference>